<sequence length="212" mass="24543">MTETFHIKSYCHIKNQMVSLNGNVLFSEVPITIGTEDFSTFIKNAYKFLQTDYSKFFKMDNLSKLAFLAADVLLKKENLNEEEEENNIALIFSNKASSLDTDRKHQAAIENDAEYFPSPAVFVYTLPNICLGEISIKHRLYSENSFFIFDRFNAEHLQLYANSLLRSGKAEKVLCGWVDLDENSYEAFLYLVEKDGEIEHKTEEITRLYNIL</sequence>
<dbReference type="OrthoDB" id="1071350at2"/>
<proteinExistence type="predicted"/>
<dbReference type="AlphaFoldDB" id="A0A137RJQ4"/>
<reference evidence="2" key="1">
    <citation type="submission" date="2014-10" db="EMBL/GenBank/DDBJ databases">
        <title>Genome sequencing of Vitellibacter sp. D-24.</title>
        <authorList>
            <person name="Thevarajoo S."/>
            <person name="Selvaratnam C."/>
            <person name="Goh K.M."/>
            <person name="Chong C.S."/>
        </authorList>
    </citation>
    <scope>NUCLEOTIDE SEQUENCE [LARGE SCALE GENOMIC DNA]</scope>
    <source>
        <strain evidence="2">D-24</strain>
    </source>
</reference>
<evidence type="ECO:0000313" key="2">
    <source>
        <dbReference type="Proteomes" id="UP000070138"/>
    </source>
</evidence>
<reference evidence="1 2" key="2">
    <citation type="journal article" date="2016" name="Int. J. Syst. Evol. Microbiol.">
        <title>Vitellibacter aquimaris sp. nov., a marine bacterium isolated from seawater.</title>
        <authorList>
            <person name="Thevarajoo S."/>
            <person name="Selvaratnam C."/>
            <person name="Goh K.M."/>
            <person name="Hong K.W."/>
            <person name="Chan X.Y."/>
            <person name="Chan K.G."/>
            <person name="Chong C.S."/>
        </authorList>
    </citation>
    <scope>NUCLEOTIDE SEQUENCE [LARGE SCALE GENOMIC DNA]</scope>
    <source>
        <strain evidence="1 2">D-24</strain>
    </source>
</reference>
<dbReference type="PATRIC" id="fig|1548749.3.peg.660"/>
<accession>A0A137RJQ4</accession>
<name>A0A137RJQ4_9FLAO</name>
<comment type="caution">
    <text evidence="1">The sequence shown here is derived from an EMBL/GenBank/DDBJ whole genome shotgun (WGS) entry which is preliminary data.</text>
</comment>
<dbReference type="RefSeq" id="WP_117590210.1">
    <property type="nucleotide sequence ID" value="NZ_JRWG01000002.1"/>
</dbReference>
<dbReference type="EMBL" id="JRWG01000002">
    <property type="protein sequence ID" value="KXO00418.1"/>
    <property type="molecule type" value="Genomic_DNA"/>
</dbReference>
<keyword evidence="2" id="KW-1185">Reference proteome</keyword>
<dbReference type="Proteomes" id="UP000070138">
    <property type="component" value="Unassembled WGS sequence"/>
</dbReference>
<evidence type="ECO:0000313" key="1">
    <source>
        <dbReference type="EMBL" id="KXO00418.1"/>
    </source>
</evidence>
<protein>
    <submittedName>
        <fullName evidence="1">3-oxoacyl-ACP synthase</fullName>
    </submittedName>
</protein>
<dbReference type="STRING" id="1548749.LS48_03100"/>
<gene>
    <name evidence="1" type="ORF">LS48_03100</name>
</gene>
<organism evidence="1 2">
    <name type="scientific">Aequorivita aquimaris</name>
    <dbReference type="NCBI Taxonomy" id="1548749"/>
    <lineage>
        <taxon>Bacteria</taxon>
        <taxon>Pseudomonadati</taxon>
        <taxon>Bacteroidota</taxon>
        <taxon>Flavobacteriia</taxon>
        <taxon>Flavobacteriales</taxon>
        <taxon>Flavobacteriaceae</taxon>
        <taxon>Aequorivita</taxon>
    </lineage>
</organism>